<dbReference type="Proteomes" id="UP000226442">
    <property type="component" value="Unassembled WGS sequence"/>
</dbReference>
<dbReference type="AlphaFoldDB" id="A0A2G4EVQ5"/>
<keyword evidence="3" id="KW-0067">ATP-binding</keyword>
<keyword evidence="2" id="KW-0547">Nucleotide-binding</keyword>
<dbReference type="InterPro" id="IPR003439">
    <property type="entry name" value="ABC_transporter-like_ATP-bd"/>
</dbReference>
<dbReference type="GO" id="GO:0022857">
    <property type="term" value="F:transmembrane transporter activity"/>
    <property type="evidence" value="ECO:0007669"/>
    <property type="project" value="UniProtKB-ARBA"/>
</dbReference>
<dbReference type="PANTHER" id="PTHR43423">
    <property type="entry name" value="ABC TRANSPORTER I FAMILY MEMBER 17"/>
    <property type="match status" value="1"/>
</dbReference>
<keyword evidence="6" id="KW-1185">Reference proteome</keyword>
<comment type="caution">
    <text evidence="5">The sequence shown here is derived from an EMBL/GenBank/DDBJ whole genome shotgun (WGS) entry which is preliminary data.</text>
</comment>
<keyword evidence="1" id="KW-0813">Transport</keyword>
<evidence type="ECO:0000256" key="3">
    <source>
        <dbReference type="ARBA" id="ARBA00022840"/>
    </source>
</evidence>
<dbReference type="InterPro" id="IPR027417">
    <property type="entry name" value="P-loop_NTPase"/>
</dbReference>
<sequence length="255" mass="28703">MPNYSENNTETIPLLRIEGVSFKTPIAPNYLLENISFQVHKGDRVAIVGPSGAGKTTLLRLLNRLSSPTSGSIYLENKEYRQIPAIELRRQITLVIQESKLLGMSVREALAYPLKLRGVNSSNIAERISGAIAQLHIPEEWLTRTELQLSVGQKQLVAIARAIVLKPKILLLDEPTSALDAGKAHHLMQVLIELTNSKTTIFMVNHQLEIAQEFATRVLYFQQGKLLQDAMCDRINWAEMRQKLIKAEAQAEQEW</sequence>
<dbReference type="PROSITE" id="PS00211">
    <property type="entry name" value="ABC_TRANSPORTER_1"/>
    <property type="match status" value="1"/>
</dbReference>
<evidence type="ECO:0000259" key="4">
    <source>
        <dbReference type="PROSITE" id="PS50893"/>
    </source>
</evidence>
<dbReference type="SUPFAM" id="SSF52540">
    <property type="entry name" value="P-loop containing nucleoside triphosphate hydrolases"/>
    <property type="match status" value="1"/>
</dbReference>
<dbReference type="Pfam" id="PF00005">
    <property type="entry name" value="ABC_tran"/>
    <property type="match status" value="1"/>
</dbReference>
<reference evidence="5" key="1">
    <citation type="submission" date="2017-10" db="EMBL/GenBank/DDBJ databases">
        <title>Draft genome sequence of the planktic cyanobacteria Tychonema bourrellyi isolated from alpine lentic freshwater.</title>
        <authorList>
            <person name="Tett A."/>
            <person name="Armanini F."/>
            <person name="Asnicar F."/>
            <person name="Boscaini A."/>
            <person name="Pasolli E."/>
            <person name="Zolfo M."/>
            <person name="Donati C."/>
            <person name="Salmaso N."/>
            <person name="Segata N."/>
        </authorList>
    </citation>
    <scope>NUCLEOTIDE SEQUENCE</scope>
    <source>
        <strain evidence="5">FEM_GT703</strain>
    </source>
</reference>
<protein>
    <submittedName>
        <fullName evidence="5">Cobalt ABC transporter</fullName>
    </submittedName>
</protein>
<dbReference type="RefSeq" id="WP_096830531.1">
    <property type="nucleotide sequence ID" value="NZ_NXIB02000172.1"/>
</dbReference>
<gene>
    <name evidence="5" type="ORF">CP500_020535</name>
</gene>
<feature type="domain" description="ABC transporter" evidence="4">
    <location>
        <begin position="15"/>
        <end position="248"/>
    </location>
</feature>
<dbReference type="Gene3D" id="3.40.50.300">
    <property type="entry name" value="P-loop containing nucleotide triphosphate hydrolases"/>
    <property type="match status" value="1"/>
</dbReference>
<dbReference type="InterPro" id="IPR015856">
    <property type="entry name" value="ABC_transpr_CbiO/EcfA_su"/>
</dbReference>
<dbReference type="OrthoDB" id="422644at2"/>
<dbReference type="GO" id="GO:0016020">
    <property type="term" value="C:membrane"/>
    <property type="evidence" value="ECO:0007669"/>
    <property type="project" value="InterPro"/>
</dbReference>
<organism evidence="5 6">
    <name type="scientific">Tychonema bourrellyi FEM_GT703</name>
    <dbReference type="NCBI Taxonomy" id="2040638"/>
    <lineage>
        <taxon>Bacteria</taxon>
        <taxon>Bacillati</taxon>
        <taxon>Cyanobacteriota</taxon>
        <taxon>Cyanophyceae</taxon>
        <taxon>Oscillatoriophycideae</taxon>
        <taxon>Oscillatoriales</taxon>
        <taxon>Microcoleaceae</taxon>
        <taxon>Tychonema</taxon>
    </lineage>
</organism>
<dbReference type="PROSITE" id="PS50893">
    <property type="entry name" value="ABC_TRANSPORTER_2"/>
    <property type="match status" value="1"/>
</dbReference>
<dbReference type="CDD" id="cd03225">
    <property type="entry name" value="ABC_cobalt_CbiO_domain1"/>
    <property type="match status" value="1"/>
</dbReference>
<dbReference type="PANTHER" id="PTHR43423:SF1">
    <property type="entry name" value="ABC TRANSPORTER I FAMILY MEMBER 17"/>
    <property type="match status" value="1"/>
</dbReference>
<evidence type="ECO:0000313" key="6">
    <source>
        <dbReference type="Proteomes" id="UP000226442"/>
    </source>
</evidence>
<dbReference type="InterPro" id="IPR003593">
    <property type="entry name" value="AAA+_ATPase"/>
</dbReference>
<dbReference type="EMBL" id="NXIB02000172">
    <property type="protein sequence ID" value="PHX53614.1"/>
    <property type="molecule type" value="Genomic_DNA"/>
</dbReference>
<evidence type="ECO:0000256" key="2">
    <source>
        <dbReference type="ARBA" id="ARBA00022741"/>
    </source>
</evidence>
<dbReference type="GO" id="GO:0005524">
    <property type="term" value="F:ATP binding"/>
    <property type="evidence" value="ECO:0007669"/>
    <property type="project" value="UniProtKB-KW"/>
</dbReference>
<evidence type="ECO:0000313" key="5">
    <source>
        <dbReference type="EMBL" id="PHX53614.1"/>
    </source>
</evidence>
<accession>A0A2G4EVQ5</accession>
<proteinExistence type="predicted"/>
<evidence type="ECO:0000256" key="1">
    <source>
        <dbReference type="ARBA" id="ARBA00022448"/>
    </source>
</evidence>
<dbReference type="InterPro" id="IPR017871">
    <property type="entry name" value="ABC_transporter-like_CS"/>
</dbReference>
<name>A0A2G4EVQ5_9CYAN</name>
<dbReference type="GO" id="GO:0016887">
    <property type="term" value="F:ATP hydrolysis activity"/>
    <property type="evidence" value="ECO:0007669"/>
    <property type="project" value="InterPro"/>
</dbReference>
<dbReference type="SMART" id="SM00382">
    <property type="entry name" value="AAA"/>
    <property type="match status" value="1"/>
</dbReference>